<evidence type="ECO:0000313" key="4">
    <source>
        <dbReference type="EMBL" id="PLW51305.1"/>
    </source>
</evidence>
<dbReference type="EMBL" id="PGCI01000888">
    <property type="protein sequence ID" value="PLW12365.1"/>
    <property type="molecule type" value="Genomic_DNA"/>
</dbReference>
<dbReference type="EMBL" id="PGCI01000006">
    <property type="protein sequence ID" value="PLW51305.1"/>
    <property type="molecule type" value="Genomic_DNA"/>
</dbReference>
<accession>A0A2N5VMS3</accession>
<dbReference type="Proteomes" id="UP000235388">
    <property type="component" value="Unassembled WGS sequence"/>
</dbReference>
<reference evidence="5 6" key="1">
    <citation type="submission" date="2017-11" db="EMBL/GenBank/DDBJ databases">
        <title>De novo assembly and phasing of dikaryotic genomes from two isolates of Puccinia coronata f. sp. avenae, the causal agent of oat crown rust.</title>
        <authorList>
            <person name="Miller M.E."/>
            <person name="Zhang Y."/>
            <person name="Omidvar V."/>
            <person name="Sperschneider J."/>
            <person name="Schwessinger B."/>
            <person name="Raley C."/>
            <person name="Palmer J.M."/>
            <person name="Garnica D."/>
            <person name="Upadhyaya N."/>
            <person name="Rathjen J."/>
            <person name="Taylor J.M."/>
            <person name="Park R.F."/>
            <person name="Dodds P.N."/>
            <person name="Hirsch C.D."/>
            <person name="Kianian S.F."/>
            <person name="Figueroa M."/>
        </authorList>
    </citation>
    <scope>NUCLEOTIDE SEQUENCE [LARGE SCALE GENOMIC DNA]</scope>
    <source>
        <strain evidence="2">12NC29</strain>
        <strain evidence="4">12SD80</strain>
    </source>
</reference>
<comment type="caution">
    <text evidence="4">The sequence shown here is derived from an EMBL/GenBank/DDBJ whole genome shotgun (WGS) entry which is preliminary data.</text>
</comment>
<sequence>MHLSEPRTSTYLFEATSQRSQVVPFSLSLDLTIAQPPHSIPYPFIGSESLRRAAFSLGLVDRSVGLDLSAFGKQGAAAVAGEKCPSHLKPLGKDPLGRGAPPQCKSSFFFERSV</sequence>
<protein>
    <submittedName>
        <fullName evidence="4">Uncharacterized protein</fullName>
    </submittedName>
</protein>
<gene>
    <name evidence="3" type="ORF">PCANC_06941</name>
    <name evidence="2" type="ORF">PCANC_08325</name>
    <name evidence="4" type="ORF">PCASD_00970</name>
    <name evidence="1" type="ORF">PCASD_22829</name>
</gene>
<keyword evidence="5" id="KW-1185">Reference proteome</keyword>
<evidence type="ECO:0000313" key="1">
    <source>
        <dbReference type="EMBL" id="PLW12365.1"/>
    </source>
</evidence>
<proteinExistence type="predicted"/>
<dbReference type="Proteomes" id="UP000235392">
    <property type="component" value="Unassembled WGS sequence"/>
</dbReference>
<evidence type="ECO:0000313" key="5">
    <source>
        <dbReference type="Proteomes" id="UP000235388"/>
    </source>
</evidence>
<dbReference type="EMBL" id="PGCJ01000797">
    <property type="protein sequence ID" value="PLW20424.1"/>
    <property type="molecule type" value="Genomic_DNA"/>
</dbReference>
<organism evidence="4 6">
    <name type="scientific">Puccinia coronata f. sp. avenae</name>
    <dbReference type="NCBI Taxonomy" id="200324"/>
    <lineage>
        <taxon>Eukaryota</taxon>
        <taxon>Fungi</taxon>
        <taxon>Dikarya</taxon>
        <taxon>Basidiomycota</taxon>
        <taxon>Pucciniomycotina</taxon>
        <taxon>Pucciniomycetes</taxon>
        <taxon>Pucciniales</taxon>
        <taxon>Pucciniaceae</taxon>
        <taxon>Puccinia</taxon>
    </lineage>
</organism>
<dbReference type="EMBL" id="PGCJ01000089">
    <property type="protein sequence ID" value="PLW50583.1"/>
    <property type="molecule type" value="Genomic_DNA"/>
</dbReference>
<name>A0A2N5VMS3_9BASI</name>
<evidence type="ECO:0000313" key="6">
    <source>
        <dbReference type="Proteomes" id="UP000235392"/>
    </source>
</evidence>
<evidence type="ECO:0000313" key="2">
    <source>
        <dbReference type="EMBL" id="PLW20424.1"/>
    </source>
</evidence>
<evidence type="ECO:0000313" key="3">
    <source>
        <dbReference type="EMBL" id="PLW50583.1"/>
    </source>
</evidence>
<dbReference type="AlphaFoldDB" id="A0A2N5VMS3"/>